<accession>A0AAD4PXY5</accession>
<proteinExistence type="predicted"/>
<dbReference type="InterPro" id="IPR010730">
    <property type="entry name" value="HET"/>
</dbReference>
<evidence type="ECO:0000313" key="3">
    <source>
        <dbReference type="EMBL" id="KAH8693273.1"/>
    </source>
</evidence>
<feature type="compositionally biased region" description="Polar residues" evidence="1">
    <location>
        <begin position="473"/>
        <end position="485"/>
    </location>
</feature>
<gene>
    <name evidence="3" type="ORF">BGW36DRAFT_302938</name>
</gene>
<comment type="caution">
    <text evidence="3">The sequence shown here is derived from an EMBL/GenBank/DDBJ whole genome shotgun (WGS) entry which is preliminary data.</text>
</comment>
<evidence type="ECO:0000313" key="4">
    <source>
        <dbReference type="Proteomes" id="UP001201262"/>
    </source>
</evidence>
<name>A0AAD4PXY5_9EURO</name>
<feature type="compositionally biased region" description="Basic and acidic residues" evidence="1">
    <location>
        <begin position="400"/>
        <end position="416"/>
    </location>
</feature>
<dbReference type="PANTHER" id="PTHR24148">
    <property type="entry name" value="ANKYRIN REPEAT DOMAIN-CONTAINING PROTEIN 39 HOMOLOG-RELATED"/>
    <property type="match status" value="1"/>
</dbReference>
<dbReference type="PANTHER" id="PTHR24148:SF64">
    <property type="entry name" value="HETEROKARYON INCOMPATIBILITY DOMAIN-CONTAINING PROTEIN"/>
    <property type="match status" value="1"/>
</dbReference>
<feature type="compositionally biased region" description="Polar residues" evidence="1">
    <location>
        <begin position="371"/>
        <end position="380"/>
    </location>
</feature>
<keyword evidence="4" id="KW-1185">Reference proteome</keyword>
<sequence length="802" mass="91455">MHEYRWPALDLGEIRLLNLYAGDSHEELVGNLKVIKLMSDDVHHYDTLSYTWGDHDPTELIKIIQDNQQYYIRIRPNLHSALQHLRSHRENRYLWVDAVCINQSDEEEKSGQVRMMFDIFNNSTSVCVWVGPEGDDSRMAIDFIKTHLVCENADQLFEDPKYRYEWLALAKLMRRPWFRRRWIIQEIALAKNATLHCGGSWLYWDDFADAVMLFAWGHNMIRSSWDWHHNLLGDIRESAATRLVQSRDKIFRKSEDGQILDKMMSLEALLCSFSAFDASNPQDTIYAILAIAQDAKPGFSGSITIAESEAGGFQDPEFNAEIFEPPGSYYPTPESESGVSLQSMSLKKRAYLNIPTDKEDEHNERQHKRVQTNGFSNTLNPEEPRPAATPDIRVFTTNNDVDHPPPRVTTDGDRENFPVAPTGSVSPISQGDEDTLSPYQGKIHADAPNTINRRASLDTRMIGRLQVPHRGRGNSSASLSSNQTEKYLKQSEDERKRQAEPCQIPVDYSKPVQEVCKDVMKYAFEKTKSLNMICRPWAPKADDLPSWIMPVTKSAFGLAYNGTYTRINADPLVGQPGYKLFYNATPNLFGRWNIDRGGKDILTVHGFVLDEIRQKAPPANAGVIPIEWNELARWEDTSELPPESFWRTLVGNRDQDGQQPLKIWRRACKIAFSMKPQGGPLNIEKILEVASPLVKEYLEMVLCATYSRRLSISSRGLWALVPAKSKKGDKLCIINGCSVPIVLRAHEAGCNFQGECNCRKNNNSEERIYEMIGESYIHSMMDGEALLYQQKNGIKERAFKIR</sequence>
<organism evidence="3 4">
    <name type="scientific">Talaromyces proteolyticus</name>
    <dbReference type="NCBI Taxonomy" id="1131652"/>
    <lineage>
        <taxon>Eukaryota</taxon>
        <taxon>Fungi</taxon>
        <taxon>Dikarya</taxon>
        <taxon>Ascomycota</taxon>
        <taxon>Pezizomycotina</taxon>
        <taxon>Eurotiomycetes</taxon>
        <taxon>Eurotiomycetidae</taxon>
        <taxon>Eurotiales</taxon>
        <taxon>Trichocomaceae</taxon>
        <taxon>Talaromyces</taxon>
        <taxon>Talaromyces sect. Bacilispori</taxon>
    </lineage>
</organism>
<reference evidence="3" key="1">
    <citation type="submission" date="2021-12" db="EMBL/GenBank/DDBJ databases">
        <title>Convergent genome expansion in fungi linked to evolution of root-endophyte symbiosis.</title>
        <authorList>
            <consortium name="DOE Joint Genome Institute"/>
            <person name="Ke Y.-H."/>
            <person name="Bonito G."/>
            <person name="Liao H.-L."/>
            <person name="Looney B."/>
            <person name="Rojas-Flechas A."/>
            <person name="Nash J."/>
            <person name="Hameed K."/>
            <person name="Schadt C."/>
            <person name="Martin F."/>
            <person name="Crous P.W."/>
            <person name="Miettinen O."/>
            <person name="Magnuson J.K."/>
            <person name="Labbe J."/>
            <person name="Jacobson D."/>
            <person name="Doktycz M.J."/>
            <person name="Veneault-Fourrey C."/>
            <person name="Kuo A."/>
            <person name="Mondo S."/>
            <person name="Calhoun S."/>
            <person name="Riley R."/>
            <person name="Ohm R."/>
            <person name="LaButti K."/>
            <person name="Andreopoulos B."/>
            <person name="Pangilinan J."/>
            <person name="Nolan M."/>
            <person name="Tritt A."/>
            <person name="Clum A."/>
            <person name="Lipzen A."/>
            <person name="Daum C."/>
            <person name="Barry K."/>
            <person name="Grigoriev I.V."/>
            <person name="Vilgalys R."/>
        </authorList>
    </citation>
    <scope>NUCLEOTIDE SEQUENCE</scope>
    <source>
        <strain evidence="3">PMI_201</strain>
    </source>
</reference>
<dbReference type="RefSeq" id="XP_046069146.1">
    <property type="nucleotide sequence ID" value="XM_046211835.1"/>
</dbReference>
<feature type="region of interest" description="Disordered" evidence="1">
    <location>
        <begin position="357"/>
        <end position="454"/>
    </location>
</feature>
<evidence type="ECO:0000259" key="2">
    <source>
        <dbReference type="Pfam" id="PF06985"/>
    </source>
</evidence>
<dbReference type="InterPro" id="IPR052895">
    <property type="entry name" value="HetReg/Transcr_Mod"/>
</dbReference>
<dbReference type="EMBL" id="JAJTJA010000010">
    <property type="protein sequence ID" value="KAH8693273.1"/>
    <property type="molecule type" value="Genomic_DNA"/>
</dbReference>
<dbReference type="Pfam" id="PF06985">
    <property type="entry name" value="HET"/>
    <property type="match status" value="1"/>
</dbReference>
<dbReference type="Proteomes" id="UP001201262">
    <property type="component" value="Unassembled WGS sequence"/>
</dbReference>
<feature type="region of interest" description="Disordered" evidence="1">
    <location>
        <begin position="466"/>
        <end position="500"/>
    </location>
</feature>
<dbReference type="GeneID" id="70242122"/>
<protein>
    <submittedName>
        <fullName evidence="3">Heterokaryon incompatibility protein-domain-containing protein</fullName>
    </submittedName>
</protein>
<evidence type="ECO:0000256" key="1">
    <source>
        <dbReference type="SAM" id="MobiDB-lite"/>
    </source>
</evidence>
<feature type="compositionally biased region" description="Basic and acidic residues" evidence="1">
    <location>
        <begin position="486"/>
        <end position="499"/>
    </location>
</feature>
<feature type="domain" description="Heterokaryon incompatibility" evidence="2">
    <location>
        <begin position="45"/>
        <end position="186"/>
    </location>
</feature>
<dbReference type="AlphaFoldDB" id="A0AAD4PXY5"/>